<protein>
    <recommendedName>
        <fullName evidence="1">non-specific serine/threonine protein kinase</fullName>
        <ecNumber evidence="1">2.7.11.1</ecNumber>
    </recommendedName>
</protein>
<dbReference type="GO" id="GO:0005829">
    <property type="term" value="C:cytosol"/>
    <property type="evidence" value="ECO:0007669"/>
    <property type="project" value="TreeGrafter"/>
</dbReference>
<evidence type="ECO:0000256" key="3">
    <source>
        <dbReference type="ARBA" id="ARBA00022741"/>
    </source>
</evidence>
<dbReference type="GO" id="GO:0005524">
    <property type="term" value="F:ATP binding"/>
    <property type="evidence" value="ECO:0007669"/>
    <property type="project" value="UniProtKB-KW"/>
</dbReference>
<evidence type="ECO:0000256" key="2">
    <source>
        <dbReference type="ARBA" id="ARBA00022679"/>
    </source>
</evidence>
<keyword evidence="3" id="KW-0547">Nucleotide-binding</keyword>
<dbReference type="EMBL" id="JEMT01012370">
    <property type="protein sequence ID" value="EXX75736.1"/>
    <property type="molecule type" value="Genomic_DNA"/>
</dbReference>
<dbReference type="EC" id="2.7.11.1" evidence="1"/>
<evidence type="ECO:0000256" key="1">
    <source>
        <dbReference type="ARBA" id="ARBA00012513"/>
    </source>
</evidence>
<proteinExistence type="predicted"/>
<dbReference type="GO" id="GO:0016020">
    <property type="term" value="C:membrane"/>
    <property type="evidence" value="ECO:0007669"/>
    <property type="project" value="TreeGrafter"/>
</dbReference>
<dbReference type="HOGENOM" id="CLU_000288_7_34_1"/>
<dbReference type="InterPro" id="IPR001245">
    <property type="entry name" value="Ser-Thr/Tyr_kinase_cat_dom"/>
</dbReference>
<dbReference type="Pfam" id="PF07714">
    <property type="entry name" value="PK_Tyr_Ser-Thr"/>
    <property type="match status" value="1"/>
</dbReference>
<evidence type="ECO:0000259" key="6">
    <source>
        <dbReference type="PROSITE" id="PS50011"/>
    </source>
</evidence>
<dbReference type="GO" id="GO:0000407">
    <property type="term" value="C:phagophore assembly site"/>
    <property type="evidence" value="ECO:0007669"/>
    <property type="project" value="TreeGrafter"/>
</dbReference>
<dbReference type="GO" id="GO:0010506">
    <property type="term" value="P:regulation of autophagy"/>
    <property type="evidence" value="ECO:0007669"/>
    <property type="project" value="InterPro"/>
</dbReference>
<comment type="caution">
    <text evidence="7">The sequence shown here is derived from an EMBL/GenBank/DDBJ whole genome shotgun (WGS) entry which is preliminary data.</text>
</comment>
<feature type="domain" description="Protein kinase" evidence="6">
    <location>
        <begin position="98"/>
        <end position="311"/>
    </location>
</feature>
<gene>
    <name evidence="7" type="ORF">RirG_039310</name>
</gene>
<accession>A0A015LSW3</accession>
<name>A0A015LSW3_RHIIW</name>
<dbReference type="AlphaFoldDB" id="A0A015LSW3"/>
<keyword evidence="2" id="KW-0808">Transferase</keyword>
<dbReference type="InterPro" id="IPR045269">
    <property type="entry name" value="Atg1-like"/>
</dbReference>
<dbReference type="PROSITE" id="PS50011">
    <property type="entry name" value="PROTEIN_KINASE_DOM"/>
    <property type="match status" value="1"/>
</dbReference>
<dbReference type="PANTHER" id="PTHR24348">
    <property type="entry name" value="SERINE/THREONINE-PROTEIN KINASE UNC-51-RELATED"/>
    <property type="match status" value="1"/>
</dbReference>
<keyword evidence="5" id="KW-0067">ATP-binding</keyword>
<evidence type="ECO:0000256" key="4">
    <source>
        <dbReference type="ARBA" id="ARBA00022777"/>
    </source>
</evidence>
<reference evidence="7 8" key="1">
    <citation type="submission" date="2014-02" db="EMBL/GenBank/DDBJ databases">
        <title>Single nucleus genome sequencing reveals high similarity among nuclei of an endomycorrhizal fungus.</title>
        <authorList>
            <person name="Lin K."/>
            <person name="Geurts R."/>
            <person name="Zhang Z."/>
            <person name="Limpens E."/>
            <person name="Saunders D.G."/>
            <person name="Mu D."/>
            <person name="Pang E."/>
            <person name="Cao H."/>
            <person name="Cha H."/>
            <person name="Lin T."/>
            <person name="Zhou Q."/>
            <person name="Shang Y."/>
            <person name="Li Y."/>
            <person name="Ivanov S."/>
            <person name="Sharma T."/>
            <person name="Velzen R.V."/>
            <person name="Ruijter N.D."/>
            <person name="Aanen D.K."/>
            <person name="Win J."/>
            <person name="Kamoun S."/>
            <person name="Bisseling T."/>
            <person name="Huang S."/>
        </authorList>
    </citation>
    <scope>NUCLEOTIDE SEQUENCE [LARGE SCALE GENOMIC DNA]</scope>
    <source>
        <strain evidence="8">DAOM197198w</strain>
    </source>
</reference>
<dbReference type="Gene3D" id="1.10.510.10">
    <property type="entry name" value="Transferase(Phosphotransferase) domain 1"/>
    <property type="match status" value="1"/>
</dbReference>
<evidence type="ECO:0000313" key="7">
    <source>
        <dbReference type="EMBL" id="EXX75736.1"/>
    </source>
</evidence>
<sequence>MEQPINYKHKISSNNTPLIQPTQITVNSKYKKRKCIECNKRKKTLDENHQICHVCYRIKKLYKYGPSGNKVIDDFVRYTQINLVNKKGEMEFVPYEQFINIEFIAEGGFSKIYKANWKDGPIESYSNKNIVRIVNYKVVLKKINDSKNITSKKLNELKIYYDLSSKLKVKNGYYVSKYFGITQDPNSKDIMFIMPYYNSGDLIRYITKDFYNISWKTKLLKLRNIANGIVQIHNVNIVHRDFHSGNIFLNEYANYDSFTNNVTIGDLGISKSATESGDDNENYGIIPYMAPEIFQRQKYDKPSDIYSIVLE</sequence>
<dbReference type="Proteomes" id="UP000022910">
    <property type="component" value="Unassembled WGS sequence"/>
</dbReference>
<organism evidence="7 8">
    <name type="scientific">Rhizophagus irregularis (strain DAOM 197198w)</name>
    <name type="common">Glomus intraradices</name>
    <dbReference type="NCBI Taxonomy" id="1432141"/>
    <lineage>
        <taxon>Eukaryota</taxon>
        <taxon>Fungi</taxon>
        <taxon>Fungi incertae sedis</taxon>
        <taxon>Mucoromycota</taxon>
        <taxon>Glomeromycotina</taxon>
        <taxon>Glomeromycetes</taxon>
        <taxon>Glomerales</taxon>
        <taxon>Glomeraceae</taxon>
        <taxon>Rhizophagus</taxon>
    </lineage>
</organism>
<dbReference type="STRING" id="1432141.A0A015LSW3"/>
<keyword evidence="8" id="KW-1185">Reference proteome</keyword>
<evidence type="ECO:0000313" key="8">
    <source>
        <dbReference type="Proteomes" id="UP000022910"/>
    </source>
</evidence>
<dbReference type="InterPro" id="IPR011009">
    <property type="entry name" value="Kinase-like_dom_sf"/>
</dbReference>
<dbReference type="GO" id="GO:0005776">
    <property type="term" value="C:autophagosome"/>
    <property type="evidence" value="ECO:0007669"/>
    <property type="project" value="TreeGrafter"/>
</dbReference>
<dbReference type="PANTHER" id="PTHR24348:SF22">
    <property type="entry name" value="NON-SPECIFIC SERINE_THREONINE PROTEIN KINASE"/>
    <property type="match status" value="1"/>
</dbReference>
<evidence type="ECO:0000256" key="5">
    <source>
        <dbReference type="ARBA" id="ARBA00022840"/>
    </source>
</evidence>
<dbReference type="GO" id="GO:0000045">
    <property type="term" value="P:autophagosome assembly"/>
    <property type="evidence" value="ECO:0007669"/>
    <property type="project" value="TreeGrafter"/>
</dbReference>
<dbReference type="GO" id="GO:0004674">
    <property type="term" value="F:protein serine/threonine kinase activity"/>
    <property type="evidence" value="ECO:0007669"/>
    <property type="project" value="UniProtKB-EC"/>
</dbReference>
<dbReference type="InterPro" id="IPR000719">
    <property type="entry name" value="Prot_kinase_dom"/>
</dbReference>
<keyword evidence="4" id="KW-0418">Kinase</keyword>
<dbReference type="SUPFAM" id="SSF56112">
    <property type="entry name" value="Protein kinase-like (PK-like)"/>
    <property type="match status" value="1"/>
</dbReference>